<organism evidence="11 12">
    <name type="scientific">Catenaria anguillulae PL171</name>
    <dbReference type="NCBI Taxonomy" id="765915"/>
    <lineage>
        <taxon>Eukaryota</taxon>
        <taxon>Fungi</taxon>
        <taxon>Fungi incertae sedis</taxon>
        <taxon>Blastocladiomycota</taxon>
        <taxon>Blastocladiomycetes</taxon>
        <taxon>Blastocladiales</taxon>
        <taxon>Catenariaceae</taxon>
        <taxon>Catenaria</taxon>
    </lineage>
</organism>
<keyword evidence="6" id="KW-0653">Protein transport</keyword>
<name>A0A1Y2I0R8_9FUNG</name>
<evidence type="ECO:0000256" key="1">
    <source>
        <dbReference type="ARBA" id="ARBA00004123"/>
    </source>
</evidence>
<evidence type="ECO:0000256" key="4">
    <source>
        <dbReference type="ARBA" id="ARBA00022490"/>
    </source>
</evidence>
<reference evidence="11 12" key="1">
    <citation type="submission" date="2016-07" db="EMBL/GenBank/DDBJ databases">
        <title>Pervasive Adenine N6-methylation of Active Genes in Fungi.</title>
        <authorList>
            <consortium name="DOE Joint Genome Institute"/>
            <person name="Mondo S.J."/>
            <person name="Dannebaum R.O."/>
            <person name="Kuo R.C."/>
            <person name="Labutti K."/>
            <person name="Haridas S."/>
            <person name="Kuo A."/>
            <person name="Salamov A."/>
            <person name="Ahrendt S.R."/>
            <person name="Lipzen A."/>
            <person name="Sullivan W."/>
            <person name="Andreopoulos W.B."/>
            <person name="Clum A."/>
            <person name="Lindquist E."/>
            <person name="Daum C."/>
            <person name="Ramamoorthy G.K."/>
            <person name="Gryganskyi A."/>
            <person name="Culley D."/>
            <person name="Magnuson J.K."/>
            <person name="James T.Y."/>
            <person name="O'Malley M.A."/>
            <person name="Stajich J.E."/>
            <person name="Spatafora J.W."/>
            <person name="Visel A."/>
            <person name="Grigoriev I.V."/>
        </authorList>
    </citation>
    <scope>NUCLEOTIDE SEQUENCE [LARGE SCALE GENOMIC DNA]</scope>
    <source>
        <strain evidence="11 12">PL171</strain>
    </source>
</reference>
<evidence type="ECO:0000256" key="8">
    <source>
        <dbReference type="PROSITE-ProRule" id="PRU00103"/>
    </source>
</evidence>
<dbReference type="InterPro" id="IPR040122">
    <property type="entry name" value="Importin_beta"/>
</dbReference>
<dbReference type="GO" id="GO:0005737">
    <property type="term" value="C:cytoplasm"/>
    <property type="evidence" value="ECO:0007669"/>
    <property type="project" value="UniProtKB-SubCell"/>
</dbReference>
<dbReference type="InterPro" id="IPR016024">
    <property type="entry name" value="ARM-type_fold"/>
</dbReference>
<dbReference type="InterPro" id="IPR058584">
    <property type="entry name" value="IMB1_TNPO1-like_TPR"/>
</dbReference>
<dbReference type="InterPro" id="IPR021133">
    <property type="entry name" value="HEAT_type_2"/>
</dbReference>
<dbReference type="SUPFAM" id="SSF48371">
    <property type="entry name" value="ARM repeat"/>
    <property type="match status" value="2"/>
</dbReference>
<evidence type="ECO:0000256" key="7">
    <source>
        <dbReference type="ARBA" id="ARBA00023242"/>
    </source>
</evidence>
<protein>
    <submittedName>
        <fullName evidence="11">Armadillo-type protein</fullName>
    </submittedName>
</protein>
<dbReference type="Gene3D" id="1.25.10.10">
    <property type="entry name" value="Leucine-rich Repeat Variant"/>
    <property type="match status" value="1"/>
</dbReference>
<comment type="caution">
    <text evidence="11">The sequence shown here is derived from an EMBL/GenBank/DDBJ whole genome shotgun (WGS) entry which is preliminary data.</text>
</comment>
<dbReference type="PANTHER" id="PTHR10527">
    <property type="entry name" value="IMPORTIN BETA"/>
    <property type="match status" value="1"/>
</dbReference>
<accession>A0A1Y2I0R8</accession>
<feature type="repeat" description="HEAT" evidence="8">
    <location>
        <begin position="518"/>
        <end position="562"/>
    </location>
</feature>
<evidence type="ECO:0000256" key="5">
    <source>
        <dbReference type="ARBA" id="ARBA00022737"/>
    </source>
</evidence>
<evidence type="ECO:0000256" key="2">
    <source>
        <dbReference type="ARBA" id="ARBA00004496"/>
    </source>
</evidence>
<evidence type="ECO:0000256" key="3">
    <source>
        <dbReference type="ARBA" id="ARBA00022448"/>
    </source>
</evidence>
<dbReference type="PROSITE" id="PS50077">
    <property type="entry name" value="HEAT_REPEAT"/>
    <property type="match status" value="1"/>
</dbReference>
<dbReference type="InterPro" id="IPR011989">
    <property type="entry name" value="ARM-like"/>
</dbReference>
<evidence type="ECO:0000259" key="10">
    <source>
        <dbReference type="Pfam" id="PF25780"/>
    </source>
</evidence>
<comment type="subcellular location">
    <subcellularLocation>
        <location evidence="2">Cytoplasm</location>
    </subcellularLocation>
    <subcellularLocation>
        <location evidence="1">Nucleus</location>
    </subcellularLocation>
</comment>
<dbReference type="OrthoDB" id="7862313at2759"/>
<keyword evidence="3" id="KW-0813">Transport</keyword>
<proteinExistence type="predicted"/>
<evidence type="ECO:0000313" key="12">
    <source>
        <dbReference type="Proteomes" id="UP000193411"/>
    </source>
</evidence>
<dbReference type="Pfam" id="PF25780">
    <property type="entry name" value="TPR_IPO5"/>
    <property type="match status" value="1"/>
</dbReference>
<dbReference type="GO" id="GO:0006606">
    <property type="term" value="P:protein import into nucleus"/>
    <property type="evidence" value="ECO:0007669"/>
    <property type="project" value="InterPro"/>
</dbReference>
<dbReference type="EMBL" id="MCFL01000003">
    <property type="protein sequence ID" value="ORZ40457.1"/>
    <property type="molecule type" value="Genomic_DNA"/>
</dbReference>
<keyword evidence="4" id="KW-0963">Cytoplasm</keyword>
<sequence>MTTSDQSQFTSQLYELLRTTATGTDTSALRSATSTLNKKFYNTPACVPALLSIACEAADAGVRQLAAVEARKRCEVFWCECPLDVIHQGHALLLTRLGQEPERSVANALARLIAAIALQDVPSGRWPELMPTVLQAAASAEAGQREVAAMTMLYVLQAVTLDDIQAYTADVFNVLSSHLTDAESRAVRITAMESMGEIAGYVSASDKAMVKYFQDRLPAMVAVVKEAMEAGDETSTARGLAVFDELVSGEAPVLNAHMAQFVEFVCSSFANTQLDEEVRMMAGNILILLPLYKTKHIIKLKLVHPILQAVLPVAAEPEDADDDEDEDSPARIAIKCVHAFGMHFPPSQVFPILSATVSEYASNSANPSARRAGMMILALVVDGCADAARVHLDDLVTMVLALMADQDASVRKAACLCMSALGETLSVGTTHHARILPALFSLMHDVTHVEVLRHATNALDTILDGLGEDIMPYIHDLMTVLTQLLRIDDTKMRQVVVGAIGSAASASSEQFAPFFAHVVPMILELMALADVEDTALMLLRGIAIDTMSAMADAVGPEVFRPYLAQTTQLAIESMNITSEPKVKECAYCFFGVLARLYKTEFTPMLPQLVPALMASIDTKEAFFEDDDDDDEATEAGAAEGATVHERQASGEDLFAMGDDGFDSDDNEDDDDAFKVSSAIAEEKATALEVLADLFESTENDFLPYLDGTVEAFMGNTDHYHDGVRKAVVIGLFKILITTNKMSGSATSKWEAGLPLKAPVHDTVRQMTELVMTAMLKMLEEEDDRVVAAEICDAIQSAMHNMGPVLIHVTGHLDKLCNLAVSILEGKHFSQTQDDEDIELDADELAEYDAILIAGAADVVGALAQALGASFCPYATRFLVQLAKYFTPKAQVAERSMAIGTLAEIVDGVKAGVTEWHKGMLDLFQRGLRDPESEVRSNASYGLGLLAQHTNVPYDAREFVMMLSASITSGDLPQEHDNACGAAARILMRNDSWAELADLVPALISTLPMRADFEENATAIDLLVRILVAASGSVGQQQQQAAVALVGSVAPQLVSVIAQYLLPANNMQTDAEKRHELVMAIKGAVTVQAQLQQAVGGLPQELQGAFMAALSS</sequence>
<dbReference type="STRING" id="765915.A0A1Y2I0R8"/>
<feature type="domain" description="IPO4/5-like TPR repeats" evidence="10">
    <location>
        <begin position="103"/>
        <end position="264"/>
    </location>
</feature>
<evidence type="ECO:0000313" key="11">
    <source>
        <dbReference type="EMBL" id="ORZ40457.1"/>
    </source>
</evidence>
<keyword evidence="7" id="KW-0539">Nucleus</keyword>
<dbReference type="AlphaFoldDB" id="A0A1Y2I0R8"/>
<keyword evidence="12" id="KW-1185">Reference proteome</keyword>
<feature type="domain" description="Importin subunit beta-1/Transportin-1-like TPR repeats" evidence="9">
    <location>
        <begin position="380"/>
        <end position="525"/>
    </location>
</feature>
<evidence type="ECO:0000259" key="9">
    <source>
        <dbReference type="Pfam" id="PF25574"/>
    </source>
</evidence>
<dbReference type="InterPro" id="IPR057672">
    <property type="entry name" value="TPR_IPO4/5"/>
</dbReference>
<evidence type="ECO:0000256" key="6">
    <source>
        <dbReference type="ARBA" id="ARBA00022927"/>
    </source>
</evidence>
<dbReference type="Pfam" id="PF25574">
    <property type="entry name" value="TPR_IMB1"/>
    <property type="match status" value="1"/>
</dbReference>
<dbReference type="Proteomes" id="UP000193411">
    <property type="component" value="Unassembled WGS sequence"/>
</dbReference>
<keyword evidence="5" id="KW-0677">Repeat</keyword>
<gene>
    <name evidence="11" type="ORF">BCR44DRAFT_1425095</name>
</gene>